<sequence>MEHQHEQLATGRQNPQAMSLSKHGYDTPPIVWDTMNPLSDLDNKVSEVEKSLSSLELGFDKSVIREEIRGFELTPPHTPPRTSTPIQDLDKLASDILDIVQRYGKHLSSSNDEGHSAEWLGKPLFMSKVQAQLQRGQAIRLILPAFPWKSVNRVEKVTGILPDLGEELALYRLNQMCEDIKAVYPLGGQVYLATDGLVFDDVVGIPDEDTWAYGEGLLSMAREHGLKNINLIRVMDILGYTDGKTLDKELYLSLSQKCREELLASYGRTEEEVRQMMKDDPDTLLTYCGFIRFLERDLKFSPITADSKAMSGHKYRKTVKKVAIQMMIRAESFTKLLQAHYSDYVRLSIHPSTGSVKLSFPLIIQESGDFPRSPWHSSLALAVNGSYSTVHSKDVAESHDLITRDGRGYYFREKSDLWDQDDEIVYEPRYPNQLIVKPSSAAMFGTKMLTVQQLEKLAALRAAHTAGPVIARGFANAFDL</sequence>
<gene>
    <name evidence="1" type="ORF">NUW58_g319</name>
</gene>
<dbReference type="Proteomes" id="UP001143856">
    <property type="component" value="Unassembled WGS sequence"/>
</dbReference>
<dbReference type="EMBL" id="JAPDGR010000026">
    <property type="protein sequence ID" value="KAJ2998446.1"/>
    <property type="molecule type" value="Genomic_DNA"/>
</dbReference>
<protein>
    <submittedName>
        <fullName evidence="1">Uncharacterized protein</fullName>
    </submittedName>
</protein>
<evidence type="ECO:0000313" key="1">
    <source>
        <dbReference type="EMBL" id="KAJ2998446.1"/>
    </source>
</evidence>
<accession>A0ACC1PSM9</accession>
<keyword evidence="2" id="KW-1185">Reference proteome</keyword>
<name>A0ACC1PSM9_9PEZI</name>
<comment type="caution">
    <text evidence="1">The sequence shown here is derived from an EMBL/GenBank/DDBJ whole genome shotgun (WGS) entry which is preliminary data.</text>
</comment>
<organism evidence="1 2">
    <name type="scientific">Xylaria curta</name>
    <dbReference type="NCBI Taxonomy" id="42375"/>
    <lineage>
        <taxon>Eukaryota</taxon>
        <taxon>Fungi</taxon>
        <taxon>Dikarya</taxon>
        <taxon>Ascomycota</taxon>
        <taxon>Pezizomycotina</taxon>
        <taxon>Sordariomycetes</taxon>
        <taxon>Xylariomycetidae</taxon>
        <taxon>Xylariales</taxon>
        <taxon>Xylariaceae</taxon>
        <taxon>Xylaria</taxon>
    </lineage>
</organism>
<reference evidence="1" key="1">
    <citation type="submission" date="2022-10" db="EMBL/GenBank/DDBJ databases">
        <title>Genome Sequence of Xylaria curta.</title>
        <authorList>
            <person name="Buettner E."/>
        </authorList>
    </citation>
    <scope>NUCLEOTIDE SEQUENCE</scope>
    <source>
        <strain evidence="1">Babe10</strain>
    </source>
</reference>
<evidence type="ECO:0000313" key="2">
    <source>
        <dbReference type="Proteomes" id="UP001143856"/>
    </source>
</evidence>
<proteinExistence type="predicted"/>